<feature type="transmembrane region" description="Helical" evidence="1">
    <location>
        <begin position="203"/>
        <end position="229"/>
    </location>
</feature>
<evidence type="ECO:0000259" key="2">
    <source>
        <dbReference type="Pfam" id="PF14378"/>
    </source>
</evidence>
<feature type="transmembrane region" description="Helical" evidence="1">
    <location>
        <begin position="20"/>
        <end position="43"/>
    </location>
</feature>
<keyword evidence="1" id="KW-1133">Transmembrane helix</keyword>
<feature type="transmembrane region" description="Helical" evidence="1">
    <location>
        <begin position="173"/>
        <end position="191"/>
    </location>
</feature>
<evidence type="ECO:0000313" key="4">
    <source>
        <dbReference type="Proteomes" id="UP000193207"/>
    </source>
</evidence>
<gene>
    <name evidence="3" type="ORF">ROH8110_00280</name>
</gene>
<feature type="transmembrane region" description="Helical" evidence="1">
    <location>
        <begin position="105"/>
        <end position="125"/>
    </location>
</feature>
<feature type="transmembrane region" description="Helical" evidence="1">
    <location>
        <begin position="300"/>
        <end position="321"/>
    </location>
</feature>
<protein>
    <recommendedName>
        <fullName evidence="2">Inositolphosphotransferase Aur1/Ipt1 domain-containing protein</fullName>
    </recommendedName>
</protein>
<feature type="transmembrane region" description="Helical" evidence="1">
    <location>
        <begin position="327"/>
        <end position="345"/>
    </location>
</feature>
<organism evidence="3 4">
    <name type="scientific">Roseovarius halotolerans</name>
    <dbReference type="NCBI Taxonomy" id="505353"/>
    <lineage>
        <taxon>Bacteria</taxon>
        <taxon>Pseudomonadati</taxon>
        <taxon>Pseudomonadota</taxon>
        <taxon>Alphaproteobacteria</taxon>
        <taxon>Rhodobacterales</taxon>
        <taxon>Roseobacteraceae</taxon>
        <taxon>Roseovarius</taxon>
    </lineage>
</organism>
<dbReference type="GO" id="GO:0016020">
    <property type="term" value="C:membrane"/>
    <property type="evidence" value="ECO:0007669"/>
    <property type="project" value="UniProtKB-SubCell"/>
</dbReference>
<feature type="domain" description="Inositolphosphotransferase Aur1/Ipt1" evidence="2">
    <location>
        <begin position="141"/>
        <end position="337"/>
    </location>
</feature>
<feature type="transmembrane region" description="Helical" evidence="1">
    <location>
        <begin position="63"/>
        <end position="85"/>
    </location>
</feature>
<keyword evidence="4" id="KW-1185">Reference proteome</keyword>
<dbReference type="AlphaFoldDB" id="A0A1X6Y8P1"/>
<dbReference type="RefSeq" id="WP_085815996.1">
    <property type="nucleotide sequence ID" value="NZ_FWFU01000001.1"/>
</dbReference>
<evidence type="ECO:0000256" key="1">
    <source>
        <dbReference type="SAM" id="Phobius"/>
    </source>
</evidence>
<dbReference type="EMBL" id="FWFU01000001">
    <property type="protein sequence ID" value="SLN13890.1"/>
    <property type="molecule type" value="Genomic_DNA"/>
</dbReference>
<dbReference type="OrthoDB" id="9816314at2"/>
<dbReference type="Proteomes" id="UP000193207">
    <property type="component" value="Unassembled WGS sequence"/>
</dbReference>
<evidence type="ECO:0000313" key="3">
    <source>
        <dbReference type="EMBL" id="SLN13890.1"/>
    </source>
</evidence>
<feature type="transmembrane region" description="Helical" evidence="1">
    <location>
        <begin position="273"/>
        <end position="293"/>
    </location>
</feature>
<name>A0A1X6Y8P1_9RHOB</name>
<dbReference type="InterPro" id="IPR026841">
    <property type="entry name" value="Aur1/Ipt1"/>
</dbReference>
<dbReference type="Pfam" id="PF14378">
    <property type="entry name" value="PAP2_3"/>
    <property type="match status" value="1"/>
</dbReference>
<keyword evidence="1" id="KW-0812">Transmembrane</keyword>
<proteinExistence type="predicted"/>
<keyword evidence="1" id="KW-0472">Membrane</keyword>
<reference evidence="3 4" key="1">
    <citation type="submission" date="2017-03" db="EMBL/GenBank/DDBJ databases">
        <authorList>
            <person name="Afonso C.L."/>
            <person name="Miller P.J."/>
            <person name="Scott M.A."/>
            <person name="Spackman E."/>
            <person name="Goraichik I."/>
            <person name="Dimitrov K.M."/>
            <person name="Suarez D.L."/>
            <person name="Swayne D.E."/>
        </authorList>
    </citation>
    <scope>NUCLEOTIDE SEQUENCE [LARGE SCALE GENOMIC DNA]</scope>
    <source>
        <strain evidence="3 4">CECT 8110</strain>
    </source>
</reference>
<accession>A0A1X6Y8P1</accession>
<sequence>MEFQVNIATAWSSLPGRAIWLNRFLLTLAGLHLVAALIVSWALGQPFYSSTVTILLTLFSSMVPFFVLLLALGRLGWIAIVLRPAYPLRRFFQDIKALLLDGERLLGGAVALVTIGFIVSTATFLKDMIPMIVPFSWDPTFAALDRALHGGQDAWRLLAPLLGYPLVTTVINAAYHVWIMLLYFLVFIACFGRAEATGHRAFLLSMAMAWVFAANLLATVFSSVGPVYYAAFGFGDTFEPQLQMLRDLHDVSPVWALGVQDMLLEGYRNGGPVRGISAMPSMHVTTAVLMAFYGFSLSRAVGWALSVFAAMIALGSVHLAWHYAVDSYLAIILAALFWTVSRRLLSRDPI</sequence>